<dbReference type="Proteomes" id="UP001596977">
    <property type="component" value="Unassembled WGS sequence"/>
</dbReference>
<comment type="caution">
    <text evidence="1">The sequence shown here is derived from an EMBL/GenBank/DDBJ whole genome shotgun (WGS) entry which is preliminary data.</text>
</comment>
<keyword evidence="1" id="KW-0378">Hydrolase</keyword>
<dbReference type="EC" id="3.1.2.-" evidence="1"/>
<gene>
    <name evidence="1" type="ORF">ACFQ1E_18590</name>
</gene>
<sequence length="152" mass="16247">MVEAASDTAEAGQASAEVGLAVVHPWLCDAMGHLATRHYAVLFEDASYQLMAEFAPAPEEDAAAGLGWADVRQEIAYHAEISSGALLRVTGRVLRIGRSSIDTELRIAARRDGRLHATMTGKTVRFDLAARKAVPIDDAIRATLAARFACEG</sequence>
<organism evidence="1 2">
    <name type="scientific">Sphingomonas canadensis</name>
    <dbReference type="NCBI Taxonomy" id="1219257"/>
    <lineage>
        <taxon>Bacteria</taxon>
        <taxon>Pseudomonadati</taxon>
        <taxon>Pseudomonadota</taxon>
        <taxon>Alphaproteobacteria</taxon>
        <taxon>Sphingomonadales</taxon>
        <taxon>Sphingomonadaceae</taxon>
        <taxon>Sphingomonas</taxon>
    </lineage>
</organism>
<reference evidence="2" key="1">
    <citation type="journal article" date="2019" name="Int. J. Syst. Evol. Microbiol.">
        <title>The Global Catalogue of Microorganisms (GCM) 10K type strain sequencing project: providing services to taxonomists for standard genome sequencing and annotation.</title>
        <authorList>
            <consortium name="The Broad Institute Genomics Platform"/>
            <consortium name="The Broad Institute Genome Sequencing Center for Infectious Disease"/>
            <person name="Wu L."/>
            <person name="Ma J."/>
        </authorList>
    </citation>
    <scope>NUCLEOTIDE SEQUENCE [LARGE SCALE GENOMIC DNA]</scope>
    <source>
        <strain evidence="2">CCUG 62982</strain>
    </source>
</reference>
<keyword evidence="2" id="KW-1185">Reference proteome</keyword>
<dbReference type="CDD" id="cd00586">
    <property type="entry name" value="4HBT"/>
    <property type="match status" value="1"/>
</dbReference>
<dbReference type="EMBL" id="JBHTJG010000012">
    <property type="protein sequence ID" value="MFD0948352.1"/>
    <property type="molecule type" value="Genomic_DNA"/>
</dbReference>
<evidence type="ECO:0000313" key="1">
    <source>
        <dbReference type="EMBL" id="MFD0948352.1"/>
    </source>
</evidence>
<dbReference type="SUPFAM" id="SSF54637">
    <property type="entry name" value="Thioesterase/thiol ester dehydrase-isomerase"/>
    <property type="match status" value="1"/>
</dbReference>
<name>A0ABW3HFQ4_9SPHN</name>
<evidence type="ECO:0000313" key="2">
    <source>
        <dbReference type="Proteomes" id="UP001596977"/>
    </source>
</evidence>
<proteinExistence type="predicted"/>
<accession>A0ABW3HFQ4</accession>
<protein>
    <submittedName>
        <fullName evidence="1">Acyl-CoA thioesterase</fullName>
        <ecNumber evidence="1">3.1.2.-</ecNumber>
    </submittedName>
</protein>
<dbReference type="Pfam" id="PF13279">
    <property type="entry name" value="4HBT_2"/>
    <property type="match status" value="1"/>
</dbReference>
<dbReference type="GO" id="GO:0016787">
    <property type="term" value="F:hydrolase activity"/>
    <property type="evidence" value="ECO:0007669"/>
    <property type="project" value="UniProtKB-KW"/>
</dbReference>
<dbReference type="Gene3D" id="3.10.129.10">
    <property type="entry name" value="Hotdog Thioesterase"/>
    <property type="match status" value="1"/>
</dbReference>
<dbReference type="RefSeq" id="WP_264946318.1">
    <property type="nucleotide sequence ID" value="NZ_JAPDRA010000012.1"/>
</dbReference>
<dbReference type="InterPro" id="IPR029069">
    <property type="entry name" value="HotDog_dom_sf"/>
</dbReference>